<reference evidence="2" key="1">
    <citation type="submission" date="2011-04" db="EMBL/GenBank/DDBJ databases">
        <title>Evolution of plant cell wall degrading machinery underlies the functional diversity of forest fungi.</title>
        <authorList>
            <consortium name="US DOE Joint Genome Institute (JGI-PGF)"/>
            <person name="Eastwood D.C."/>
            <person name="Floudas D."/>
            <person name="Binder M."/>
            <person name="Majcherczyk A."/>
            <person name="Schneider P."/>
            <person name="Aerts A."/>
            <person name="Asiegbu F.O."/>
            <person name="Baker S.E."/>
            <person name="Barry K."/>
            <person name="Bendiksby M."/>
            <person name="Blumentritt M."/>
            <person name="Coutinho P.M."/>
            <person name="Cullen D."/>
            <person name="Cullen D."/>
            <person name="Gathman A."/>
            <person name="Goodell B."/>
            <person name="Henrissat B."/>
            <person name="Ihrmark K."/>
            <person name="Kauserud H."/>
            <person name="Kohler A."/>
            <person name="LaButti K."/>
            <person name="Lapidus A."/>
            <person name="Lavin J.L."/>
            <person name="Lee Y.-H."/>
            <person name="Lindquist E."/>
            <person name="Lilly W."/>
            <person name="Lucas S."/>
            <person name="Morin E."/>
            <person name="Murat C."/>
            <person name="Oguiza J.A."/>
            <person name="Park J."/>
            <person name="Pisabarro A.G."/>
            <person name="Riley R."/>
            <person name="Rosling A."/>
            <person name="Salamov A."/>
            <person name="Schmidt O."/>
            <person name="Schmutz J."/>
            <person name="Skrede I."/>
            <person name="Stenlid J."/>
            <person name="Wiebenga A."/>
            <person name="Xie X."/>
            <person name="Kues U."/>
            <person name="Hibbett D.S."/>
            <person name="Hoffmeister D."/>
            <person name="Hogberg N."/>
            <person name="Martin F."/>
            <person name="Grigoriev I.V."/>
            <person name="Watkinson S.C."/>
        </authorList>
    </citation>
    <scope>NUCLEOTIDE SEQUENCE</scope>
    <source>
        <strain evidence="2">S7.9</strain>
    </source>
</reference>
<evidence type="ECO:0000256" key="1">
    <source>
        <dbReference type="SAM" id="SignalP"/>
    </source>
</evidence>
<keyword evidence="1" id="KW-0732">Signal</keyword>
<gene>
    <name evidence="2" type="ORF">SERLADRAFT_399282</name>
</gene>
<dbReference type="Proteomes" id="UP000008064">
    <property type="component" value="Unassembled WGS sequence"/>
</dbReference>
<evidence type="ECO:0000313" key="2">
    <source>
        <dbReference type="EMBL" id="EGO20442.1"/>
    </source>
</evidence>
<dbReference type="RefSeq" id="XP_007322408.1">
    <property type="nucleotide sequence ID" value="XM_007322346.1"/>
</dbReference>
<sequence length="60" mass="6564">MGLWVWVLLLVVYHLFALAAPYAGVSQALSSQPAIQEYPGYRGVALPSPCLSPWQVVVHL</sequence>
<feature type="signal peptide" evidence="1">
    <location>
        <begin position="1"/>
        <end position="19"/>
    </location>
</feature>
<name>F8P7N4_SERL9</name>
<dbReference type="HOGENOM" id="CLU_2948341_0_0_1"/>
<protein>
    <submittedName>
        <fullName evidence="2">Uncharacterized protein</fullName>
    </submittedName>
</protein>
<accession>F8P7N4</accession>
<dbReference type="AlphaFoldDB" id="F8P7N4"/>
<dbReference type="GeneID" id="18811944"/>
<proteinExistence type="predicted"/>
<dbReference type="EMBL" id="GL945440">
    <property type="protein sequence ID" value="EGO20442.1"/>
    <property type="molecule type" value="Genomic_DNA"/>
</dbReference>
<organism>
    <name type="scientific">Serpula lacrymans var. lacrymans (strain S7.9)</name>
    <name type="common">Dry rot fungus</name>
    <dbReference type="NCBI Taxonomy" id="578457"/>
    <lineage>
        <taxon>Eukaryota</taxon>
        <taxon>Fungi</taxon>
        <taxon>Dikarya</taxon>
        <taxon>Basidiomycota</taxon>
        <taxon>Agaricomycotina</taxon>
        <taxon>Agaricomycetes</taxon>
        <taxon>Agaricomycetidae</taxon>
        <taxon>Boletales</taxon>
        <taxon>Coniophorineae</taxon>
        <taxon>Serpulaceae</taxon>
        <taxon>Serpula</taxon>
    </lineage>
</organism>
<dbReference type="KEGG" id="sla:SERLADRAFT_399282"/>
<feature type="non-terminal residue" evidence="2">
    <location>
        <position position="60"/>
    </location>
</feature>
<feature type="chain" id="PRO_5003376368" evidence="1">
    <location>
        <begin position="20"/>
        <end position="60"/>
    </location>
</feature>